<accession>A0AAN4W2U8</accession>
<dbReference type="EMBL" id="BQKE01000003">
    <property type="protein sequence ID" value="GJM63676.1"/>
    <property type="molecule type" value="Genomic_DNA"/>
</dbReference>
<dbReference type="AlphaFoldDB" id="A0AAN4W2U8"/>
<dbReference type="Proteomes" id="UP001310022">
    <property type="component" value="Unassembled WGS sequence"/>
</dbReference>
<sequence>MGHSDIHTAHKNQKCKSTFSIKKLVLIRVHSWFPSRVQPTPHSQTPALHEKQQAILRSEIFPHKQIKPGLSTGLIHKQQRSVLPERNINNRRGYSSSVNLSNIRFSRVTADSGITVPGPKIAATPFSYR</sequence>
<protein>
    <submittedName>
        <fullName evidence="1">Uncharacterized protein</fullName>
    </submittedName>
</protein>
<proteinExistence type="predicted"/>
<organism evidence="1 2">
    <name type="scientific">Persicobacter diffluens</name>
    <dbReference type="NCBI Taxonomy" id="981"/>
    <lineage>
        <taxon>Bacteria</taxon>
        <taxon>Pseudomonadati</taxon>
        <taxon>Bacteroidota</taxon>
        <taxon>Cytophagia</taxon>
        <taxon>Cytophagales</taxon>
        <taxon>Persicobacteraceae</taxon>
        <taxon>Persicobacter</taxon>
    </lineage>
</organism>
<keyword evidence="2" id="KW-1185">Reference proteome</keyword>
<gene>
    <name evidence="1" type="ORF">PEDI_42280</name>
</gene>
<name>A0AAN4W2U8_9BACT</name>
<reference evidence="1 2" key="1">
    <citation type="submission" date="2021-12" db="EMBL/GenBank/DDBJ databases">
        <title>Genome sequencing of bacteria with rrn-lacking chromosome and rrn-plasmid.</title>
        <authorList>
            <person name="Anda M."/>
            <person name="Iwasaki W."/>
        </authorList>
    </citation>
    <scope>NUCLEOTIDE SEQUENCE [LARGE SCALE GENOMIC DNA]</scope>
    <source>
        <strain evidence="1 2">NBRC 15940</strain>
    </source>
</reference>
<evidence type="ECO:0000313" key="1">
    <source>
        <dbReference type="EMBL" id="GJM63676.1"/>
    </source>
</evidence>
<evidence type="ECO:0000313" key="2">
    <source>
        <dbReference type="Proteomes" id="UP001310022"/>
    </source>
</evidence>
<comment type="caution">
    <text evidence="1">The sequence shown here is derived from an EMBL/GenBank/DDBJ whole genome shotgun (WGS) entry which is preliminary data.</text>
</comment>